<dbReference type="AlphaFoldDB" id="A0A9Q3GRS0"/>
<feature type="domain" description="Reverse transcriptase/retrotransposon-derived protein RNase H-like" evidence="2">
    <location>
        <begin position="43"/>
        <end position="143"/>
    </location>
</feature>
<reference evidence="3" key="1">
    <citation type="submission" date="2021-03" db="EMBL/GenBank/DDBJ databases">
        <title>Draft genome sequence of rust myrtle Austropuccinia psidii MF-1, a brazilian biotype.</title>
        <authorList>
            <person name="Quecine M.C."/>
            <person name="Pachon D.M.R."/>
            <person name="Bonatelli M.L."/>
            <person name="Correr F.H."/>
            <person name="Franceschini L.M."/>
            <person name="Leite T.F."/>
            <person name="Margarido G.R.A."/>
            <person name="Almeida C.A."/>
            <person name="Ferrarezi J.A."/>
            <person name="Labate C.A."/>
        </authorList>
    </citation>
    <scope>NUCLEOTIDE SEQUENCE</scope>
    <source>
        <strain evidence="3">MF-1</strain>
    </source>
</reference>
<dbReference type="InterPro" id="IPR041577">
    <property type="entry name" value="RT_RNaseH_2"/>
</dbReference>
<dbReference type="OrthoDB" id="116078at2759"/>
<dbReference type="EMBL" id="AVOT02004545">
    <property type="protein sequence ID" value="MBW0476679.1"/>
    <property type="molecule type" value="Genomic_DNA"/>
</dbReference>
<dbReference type="GO" id="GO:0003824">
    <property type="term" value="F:catalytic activity"/>
    <property type="evidence" value="ECO:0007669"/>
    <property type="project" value="UniProtKB-KW"/>
</dbReference>
<dbReference type="PANTHER" id="PTHR37984:SF5">
    <property type="entry name" value="PROTEIN NYNRIN-LIKE"/>
    <property type="match status" value="1"/>
</dbReference>
<sequence>MQKPVPKNIKEMKSFLGFASYYRSHIASSLYKVCSKDVIFQITEERRDAYDRIKYELTNAPVLILPEFQLPVKLYIDLACSQGLGAALPQRQIVDGKPREGVICYGSRQLKDPEAWYVANQIECLFLVWALEKYYYYLEDAVFLVYTDFKAFKSLLNMKTTNIHMLR</sequence>
<dbReference type="Gene3D" id="3.30.70.270">
    <property type="match status" value="1"/>
</dbReference>
<organism evidence="3 4">
    <name type="scientific">Austropuccinia psidii MF-1</name>
    <dbReference type="NCBI Taxonomy" id="1389203"/>
    <lineage>
        <taxon>Eukaryota</taxon>
        <taxon>Fungi</taxon>
        <taxon>Dikarya</taxon>
        <taxon>Basidiomycota</taxon>
        <taxon>Pucciniomycotina</taxon>
        <taxon>Pucciniomycetes</taxon>
        <taxon>Pucciniales</taxon>
        <taxon>Sphaerophragmiaceae</taxon>
        <taxon>Austropuccinia</taxon>
    </lineage>
</organism>
<name>A0A9Q3GRS0_9BASI</name>
<keyword evidence="4" id="KW-1185">Reference proteome</keyword>
<dbReference type="InterPro" id="IPR043502">
    <property type="entry name" value="DNA/RNA_pol_sf"/>
</dbReference>
<accession>A0A9Q3GRS0</accession>
<proteinExistence type="predicted"/>
<dbReference type="Proteomes" id="UP000765509">
    <property type="component" value="Unassembled WGS sequence"/>
</dbReference>
<dbReference type="PANTHER" id="PTHR37984">
    <property type="entry name" value="PROTEIN CBG26694"/>
    <property type="match status" value="1"/>
</dbReference>
<comment type="caution">
    <text evidence="3">The sequence shown here is derived from an EMBL/GenBank/DDBJ whole genome shotgun (WGS) entry which is preliminary data.</text>
</comment>
<evidence type="ECO:0000313" key="3">
    <source>
        <dbReference type="EMBL" id="MBW0476679.1"/>
    </source>
</evidence>
<dbReference type="Pfam" id="PF17919">
    <property type="entry name" value="RT_RNaseH_2"/>
    <property type="match status" value="1"/>
</dbReference>
<dbReference type="InterPro" id="IPR043128">
    <property type="entry name" value="Rev_trsase/Diguanyl_cyclase"/>
</dbReference>
<dbReference type="InterPro" id="IPR050951">
    <property type="entry name" value="Retrovirus_Pol_polyprotein"/>
</dbReference>
<keyword evidence="1" id="KW-0511">Multifunctional enzyme</keyword>
<gene>
    <name evidence="3" type="ORF">O181_016394</name>
</gene>
<evidence type="ECO:0000259" key="2">
    <source>
        <dbReference type="Pfam" id="PF17919"/>
    </source>
</evidence>
<protein>
    <recommendedName>
        <fullName evidence="2">Reverse transcriptase/retrotransposon-derived protein RNase H-like domain-containing protein</fullName>
    </recommendedName>
</protein>
<evidence type="ECO:0000256" key="1">
    <source>
        <dbReference type="ARBA" id="ARBA00023268"/>
    </source>
</evidence>
<dbReference type="SUPFAM" id="SSF56672">
    <property type="entry name" value="DNA/RNA polymerases"/>
    <property type="match status" value="1"/>
</dbReference>
<evidence type="ECO:0000313" key="4">
    <source>
        <dbReference type="Proteomes" id="UP000765509"/>
    </source>
</evidence>